<protein>
    <submittedName>
        <fullName evidence="2">Uncharacterized protein</fullName>
    </submittedName>
</protein>
<evidence type="ECO:0000313" key="3">
    <source>
        <dbReference type="Proteomes" id="UP001642487"/>
    </source>
</evidence>
<keyword evidence="1" id="KW-0472">Membrane</keyword>
<dbReference type="EMBL" id="OZ021741">
    <property type="protein sequence ID" value="CAK9325207.1"/>
    <property type="molecule type" value="Genomic_DNA"/>
</dbReference>
<evidence type="ECO:0000313" key="2">
    <source>
        <dbReference type="EMBL" id="CAK9325207.1"/>
    </source>
</evidence>
<proteinExistence type="predicted"/>
<name>A0ABP0Z3J6_9ROSI</name>
<evidence type="ECO:0000256" key="1">
    <source>
        <dbReference type="SAM" id="Phobius"/>
    </source>
</evidence>
<sequence length="185" mass="20008">MLSTPHNFSLHLLAKHLEIANPSSPLTFKTQLTLLPILTNPLCKFQFPIGKPTHITHGAPKTKKKEATTTTTMTTIVNSAKVPTTSRKVMIVSMTTIVVATVSIVVVLLPMGAEAHIPTVGPIAQCIQGCTKSLSSLTPGYCLSICGAEYRPLTTRHREISAPHHHHDHNHVDKHGIIADVIIPS</sequence>
<organism evidence="2 3">
    <name type="scientific">Citrullus colocynthis</name>
    <name type="common">colocynth</name>
    <dbReference type="NCBI Taxonomy" id="252529"/>
    <lineage>
        <taxon>Eukaryota</taxon>
        <taxon>Viridiplantae</taxon>
        <taxon>Streptophyta</taxon>
        <taxon>Embryophyta</taxon>
        <taxon>Tracheophyta</taxon>
        <taxon>Spermatophyta</taxon>
        <taxon>Magnoliopsida</taxon>
        <taxon>eudicotyledons</taxon>
        <taxon>Gunneridae</taxon>
        <taxon>Pentapetalae</taxon>
        <taxon>rosids</taxon>
        <taxon>fabids</taxon>
        <taxon>Cucurbitales</taxon>
        <taxon>Cucurbitaceae</taxon>
        <taxon>Benincaseae</taxon>
        <taxon>Citrullus</taxon>
    </lineage>
</organism>
<feature type="transmembrane region" description="Helical" evidence="1">
    <location>
        <begin position="89"/>
        <end position="109"/>
    </location>
</feature>
<accession>A0ABP0Z3J6</accession>
<gene>
    <name evidence="2" type="ORF">CITCOLO1_LOCUS17462</name>
</gene>
<reference evidence="2 3" key="1">
    <citation type="submission" date="2024-03" db="EMBL/GenBank/DDBJ databases">
        <authorList>
            <person name="Gkanogiannis A."/>
            <person name="Becerra Lopez-Lavalle L."/>
        </authorList>
    </citation>
    <scope>NUCLEOTIDE SEQUENCE [LARGE SCALE GENOMIC DNA]</scope>
</reference>
<keyword evidence="1" id="KW-0812">Transmembrane</keyword>
<dbReference type="Proteomes" id="UP001642487">
    <property type="component" value="Chromosome 7"/>
</dbReference>
<keyword evidence="1" id="KW-1133">Transmembrane helix</keyword>
<keyword evidence="3" id="KW-1185">Reference proteome</keyword>